<gene>
    <name evidence="2" type="ORF">bsdE14_20760</name>
</gene>
<dbReference type="Gene3D" id="3.30.70.100">
    <property type="match status" value="1"/>
</dbReference>
<name>A0ABQ5N6B1_9CLOT</name>
<protein>
    <recommendedName>
        <fullName evidence="1">HMA domain-containing protein</fullName>
    </recommendedName>
</protein>
<dbReference type="Pfam" id="PF00403">
    <property type="entry name" value="HMA"/>
    <property type="match status" value="1"/>
</dbReference>
<proteinExistence type="predicted"/>
<dbReference type="InterPro" id="IPR006121">
    <property type="entry name" value="HMA_dom"/>
</dbReference>
<dbReference type="InterPro" id="IPR036163">
    <property type="entry name" value="HMA_dom_sf"/>
</dbReference>
<dbReference type="PROSITE" id="PS50846">
    <property type="entry name" value="HMA_2"/>
    <property type="match status" value="1"/>
</dbReference>
<evidence type="ECO:0000259" key="1">
    <source>
        <dbReference type="PROSITE" id="PS50846"/>
    </source>
</evidence>
<dbReference type="RefSeq" id="WP_264849944.1">
    <property type="nucleotide sequence ID" value="NZ_BRXR01000001.1"/>
</dbReference>
<comment type="caution">
    <text evidence="2">The sequence shown here is derived from an EMBL/GenBank/DDBJ whole genome shotgun (WGS) entry which is preliminary data.</text>
</comment>
<reference evidence="2 3" key="1">
    <citation type="journal article" date="2024" name="Int. J. Syst. Evol. Microbiol.">
        <title>Clostridium omnivorum sp. nov., isolated from anoxic soil under the treatment of reductive soil disinfestation.</title>
        <authorList>
            <person name="Ueki A."/>
            <person name="Tonouchi A."/>
            <person name="Kaku N."/>
            <person name="Honma S."/>
            <person name="Ueki K."/>
        </authorList>
    </citation>
    <scope>NUCLEOTIDE SEQUENCE [LARGE SCALE GENOMIC DNA]</scope>
    <source>
        <strain evidence="2 3">E14</strain>
    </source>
</reference>
<dbReference type="CDD" id="cd00371">
    <property type="entry name" value="HMA"/>
    <property type="match status" value="1"/>
</dbReference>
<dbReference type="SUPFAM" id="SSF55008">
    <property type="entry name" value="HMA, heavy metal-associated domain"/>
    <property type="match status" value="1"/>
</dbReference>
<dbReference type="Proteomes" id="UP001208567">
    <property type="component" value="Unassembled WGS sequence"/>
</dbReference>
<evidence type="ECO:0000313" key="2">
    <source>
        <dbReference type="EMBL" id="GLC30666.1"/>
    </source>
</evidence>
<evidence type="ECO:0000313" key="3">
    <source>
        <dbReference type="Proteomes" id="UP001208567"/>
    </source>
</evidence>
<dbReference type="EMBL" id="BRXR01000001">
    <property type="protein sequence ID" value="GLC30666.1"/>
    <property type="molecule type" value="Genomic_DNA"/>
</dbReference>
<accession>A0ABQ5N6B1</accession>
<feature type="domain" description="HMA" evidence="1">
    <location>
        <begin position="1"/>
        <end position="67"/>
    </location>
</feature>
<organism evidence="2 3">
    <name type="scientific">Clostridium omnivorum</name>
    <dbReference type="NCBI Taxonomy" id="1604902"/>
    <lineage>
        <taxon>Bacteria</taxon>
        <taxon>Bacillati</taxon>
        <taxon>Bacillota</taxon>
        <taxon>Clostridia</taxon>
        <taxon>Eubacteriales</taxon>
        <taxon>Clostridiaceae</taxon>
        <taxon>Clostridium</taxon>
    </lineage>
</organism>
<sequence length="67" mass="7466">MKSVIKVGNMRTIQDVGVIRNAIANNEGVLACQVNKEKQEVDVVYDTYFVTLEDLIASLEDMGYTVL</sequence>
<keyword evidence="3" id="KW-1185">Reference proteome</keyword>